<keyword evidence="2" id="KW-0479">Metal-binding</keyword>
<accession>A0A286IC83</accession>
<dbReference type="Proteomes" id="UP000219465">
    <property type="component" value="Unassembled WGS sequence"/>
</dbReference>
<dbReference type="SUPFAM" id="SSF53187">
    <property type="entry name" value="Zn-dependent exopeptidases"/>
    <property type="match status" value="1"/>
</dbReference>
<reference evidence="5" key="1">
    <citation type="submission" date="2017-08" db="EMBL/GenBank/DDBJ databases">
        <authorList>
            <person name="Varghese N."/>
            <person name="Submissions S."/>
        </authorList>
    </citation>
    <scope>NUCLEOTIDE SEQUENCE [LARGE SCALE GENOMIC DNA]</scope>
    <source>
        <strain evidence="5">KCTC 23107</strain>
    </source>
</reference>
<dbReference type="Pfam" id="PF07687">
    <property type="entry name" value="M20_dimer"/>
    <property type="match status" value="1"/>
</dbReference>
<gene>
    <name evidence="4" type="ORF">SAMN05877838_1800</name>
</gene>
<dbReference type="RefSeq" id="WP_425479253.1">
    <property type="nucleotide sequence ID" value="NZ_OCPC01000002.1"/>
</dbReference>
<comment type="cofactor">
    <cofactor evidence="2">
        <name>Mn(2+)</name>
        <dbReference type="ChEBI" id="CHEBI:29035"/>
    </cofactor>
    <text evidence="2">The Mn(2+) ion enhances activity.</text>
</comment>
<sequence>MTGFLSQPASAELVALRQELHRRPELSSQERETAARIVAELKRCQPEEILSELGTHGVAAVFDSGIEGPTVLFRCELDALPITEISTIGWRSEIDGKGHLCGHDGHMAILVGLARHLSKNKPVRGRVVCLFQPAEETGAGAADVINDVRFDRIRPDYAFALHNLPGLPLGAVGVRTGPFTFASEGLAIRLTGRTSHAAQPEAGLSPAAIMGRLMEALPELPETLGHARGHSLVTLSHARLGEAAFGISPGEADIWVTVRAIDDRLQGELMGEAEALARRLAEAGGLGVRFDRYENFAAGHNDAEAVEKIEAAATRLGASRAEVGDPFRWSEDFGRFGSVAKTGLFVLGSGEDHPRLHNPDFDFPDELIGPGVAMFAAISRDICGEQDSTDG</sequence>
<dbReference type="AlphaFoldDB" id="A0A286IC83"/>
<evidence type="ECO:0000259" key="3">
    <source>
        <dbReference type="Pfam" id="PF07687"/>
    </source>
</evidence>
<evidence type="ECO:0000256" key="1">
    <source>
        <dbReference type="ARBA" id="ARBA00022801"/>
    </source>
</evidence>
<organism evidence="4 5">
    <name type="scientific">Hoeflea halophila</name>
    <dbReference type="NCBI Taxonomy" id="714899"/>
    <lineage>
        <taxon>Bacteria</taxon>
        <taxon>Pseudomonadati</taxon>
        <taxon>Pseudomonadota</taxon>
        <taxon>Alphaproteobacteria</taxon>
        <taxon>Hyphomicrobiales</taxon>
        <taxon>Rhizobiaceae</taxon>
        <taxon>Hoeflea</taxon>
    </lineage>
</organism>
<dbReference type="PANTHER" id="PTHR11014:SF169">
    <property type="entry name" value="CLAN MH, FAMILY M20, PEPTIDASE T-LIKE METALLOPEPTIDASE"/>
    <property type="match status" value="1"/>
</dbReference>
<dbReference type="Gene3D" id="3.30.70.360">
    <property type="match status" value="1"/>
</dbReference>
<name>A0A286IC83_9HYPH</name>
<dbReference type="InterPro" id="IPR002933">
    <property type="entry name" value="Peptidase_M20"/>
</dbReference>
<feature type="domain" description="Peptidase M20 dimerisation" evidence="3">
    <location>
        <begin position="185"/>
        <end position="281"/>
    </location>
</feature>
<dbReference type="InterPro" id="IPR017439">
    <property type="entry name" value="Amidohydrolase"/>
</dbReference>
<dbReference type="NCBIfam" id="TIGR01891">
    <property type="entry name" value="amidohydrolases"/>
    <property type="match status" value="1"/>
</dbReference>
<dbReference type="SUPFAM" id="SSF55031">
    <property type="entry name" value="Bacterial exopeptidase dimerisation domain"/>
    <property type="match status" value="1"/>
</dbReference>
<evidence type="ECO:0000313" key="5">
    <source>
        <dbReference type="Proteomes" id="UP000219465"/>
    </source>
</evidence>
<keyword evidence="5" id="KW-1185">Reference proteome</keyword>
<protein>
    <submittedName>
        <fullName evidence="4">Amidohydrolase</fullName>
    </submittedName>
</protein>
<dbReference type="GO" id="GO:0046872">
    <property type="term" value="F:metal ion binding"/>
    <property type="evidence" value="ECO:0007669"/>
    <property type="project" value="UniProtKB-KW"/>
</dbReference>
<feature type="binding site" evidence="2">
    <location>
        <position position="162"/>
    </location>
    <ligand>
        <name>Mn(2+)</name>
        <dbReference type="ChEBI" id="CHEBI:29035"/>
        <label>2</label>
    </ligand>
</feature>
<dbReference type="GO" id="GO:0016787">
    <property type="term" value="F:hydrolase activity"/>
    <property type="evidence" value="ECO:0007669"/>
    <property type="project" value="UniProtKB-KW"/>
</dbReference>
<dbReference type="Gene3D" id="3.40.630.10">
    <property type="entry name" value="Zn peptidases"/>
    <property type="match status" value="1"/>
</dbReference>
<evidence type="ECO:0000313" key="4">
    <source>
        <dbReference type="EMBL" id="SOE16914.1"/>
    </source>
</evidence>
<dbReference type="InterPro" id="IPR036264">
    <property type="entry name" value="Bact_exopeptidase_dim_dom"/>
</dbReference>
<dbReference type="PANTHER" id="PTHR11014">
    <property type="entry name" value="PEPTIDASE M20 FAMILY MEMBER"/>
    <property type="match status" value="1"/>
</dbReference>
<feature type="binding site" evidence="2">
    <location>
        <position position="101"/>
    </location>
    <ligand>
        <name>Mn(2+)</name>
        <dbReference type="ChEBI" id="CHEBI:29035"/>
        <label>2</label>
    </ligand>
</feature>
<dbReference type="InterPro" id="IPR011650">
    <property type="entry name" value="Peptidase_M20_dimer"/>
</dbReference>
<dbReference type="EMBL" id="OCPC01000002">
    <property type="protein sequence ID" value="SOE16914.1"/>
    <property type="molecule type" value="Genomic_DNA"/>
</dbReference>
<proteinExistence type="predicted"/>
<feature type="binding site" evidence="2">
    <location>
        <position position="136"/>
    </location>
    <ligand>
        <name>Mn(2+)</name>
        <dbReference type="ChEBI" id="CHEBI:29035"/>
        <label>2</label>
    </ligand>
</feature>
<dbReference type="PIRSF" id="PIRSF005962">
    <property type="entry name" value="Pept_M20D_amidohydro"/>
    <property type="match status" value="1"/>
</dbReference>
<feature type="binding site" evidence="2">
    <location>
        <position position="103"/>
    </location>
    <ligand>
        <name>Mn(2+)</name>
        <dbReference type="ChEBI" id="CHEBI:29035"/>
        <label>2</label>
    </ligand>
</feature>
<feature type="binding site" evidence="2">
    <location>
        <position position="357"/>
    </location>
    <ligand>
        <name>Mn(2+)</name>
        <dbReference type="ChEBI" id="CHEBI:29035"/>
        <label>2</label>
    </ligand>
</feature>
<evidence type="ECO:0000256" key="2">
    <source>
        <dbReference type="PIRSR" id="PIRSR005962-1"/>
    </source>
</evidence>
<keyword evidence="2" id="KW-0464">Manganese</keyword>
<dbReference type="Pfam" id="PF01546">
    <property type="entry name" value="Peptidase_M20"/>
    <property type="match status" value="1"/>
</dbReference>
<keyword evidence="1 4" id="KW-0378">Hydrolase</keyword>